<organism evidence="1">
    <name type="scientific">Siphoviridae sp. ctDiR9</name>
    <dbReference type="NCBI Taxonomy" id="2825388"/>
    <lineage>
        <taxon>Viruses</taxon>
        <taxon>Duplodnaviria</taxon>
        <taxon>Heunggongvirae</taxon>
        <taxon>Uroviricota</taxon>
        <taxon>Caudoviricetes</taxon>
    </lineage>
</organism>
<protein>
    <submittedName>
        <fullName evidence="1">Uncharacterized protein</fullName>
    </submittedName>
</protein>
<evidence type="ECO:0000313" key="1">
    <source>
        <dbReference type="EMBL" id="DAE08897.1"/>
    </source>
</evidence>
<accession>A0A8S5PR28</accession>
<proteinExistence type="predicted"/>
<sequence length="34" mass="4007">MPCLYGVWELKIGFYTDFDRDKEKGFGSRILCDC</sequence>
<reference evidence="1" key="1">
    <citation type="journal article" date="2021" name="Proc. Natl. Acad. Sci. U.S.A.">
        <title>A Catalog of Tens of Thousands of Viruses from Human Metagenomes Reveals Hidden Associations with Chronic Diseases.</title>
        <authorList>
            <person name="Tisza M.J."/>
            <person name="Buck C.B."/>
        </authorList>
    </citation>
    <scope>NUCLEOTIDE SEQUENCE</scope>
    <source>
        <strain evidence="1">CtDiR9</strain>
    </source>
</reference>
<dbReference type="EMBL" id="BK015479">
    <property type="protein sequence ID" value="DAE08897.1"/>
    <property type="molecule type" value="Genomic_DNA"/>
</dbReference>
<name>A0A8S5PR28_9CAUD</name>